<evidence type="ECO:0000313" key="5">
    <source>
        <dbReference type="EMBL" id="KAG6675556.1"/>
    </source>
</evidence>
<dbReference type="FunFam" id="3.40.50.10140:FF:000007">
    <property type="entry name" value="Disease resistance protein (TIR-NBS-LRR class)"/>
    <property type="match status" value="1"/>
</dbReference>
<sequence>MALQPAFPWVYDVFLSFRGEDVRQNFISHLYDALRRRGINTYIDEHLERGKEISPVLLKAIEESRISIIVLSQNYASSTWCLEELMKILECREMKQQIVLPVFYKVHPSIVRGQKKSYGETLTNYKDKLNDDMKVDSWKDALKEVANLSGFHLKKDGNESEFIHSIIQLVDSKIVNQTYFEVANHPIGVVSRVQHVYSLLSIGENDIVHMVGIFGVGGIGKTTIAKEVYNIISSKFEGSCFLKNIRETSKSKYGLVQLQQTLLFYILGASSVCNIGHVDRGINVIKNKLCYKRVLLILDDVDDWEQLKALAGNRDWFGSGSRIIITTRDKNLLSNYEVDATYEVEKLNHYEALELFSLCAFKRRKPLDNYVELTQRIIRYAGGLPLALEVLGLDLHGRSIHEWESALEEYKRSPHEKIQKILRMSYDGLRESERKIFLDIAFFFKGENVDYVVKIFDSCGLSPNIGIKKLMDKCLITIDDCNKFEMHDLLQDMGREIVREESPKEPGGRSRLWNHEDIRHVLEENTGTNQIEGILIDLPKTDIICLSSEAFMKMKNLRYFINHNARFSGSPNYLSNELRVLNWVEYPSQSLPYNFHGRKLVDLRISDSLFKELGVGFQNFQNLARMHFSRCEFLTTIPDLSQIPNLEWLDVAACKNLVEVHASVGSLDKLEHLSFTRCTKLTSLPTKLKFRYLKYLRFDGCLSLQNFPEIEFERECLRHLSLANTDIKELPLSIGHLSGLEVLHLRGCKNLVHLPPGILRFRHLKDLSLVGCSKVVFIPNILKDDCCSIDLPMLERLYLANCHLPDPDILMRLNRYFTLVYLNLSGSDIIRLPESITMFFDMRYLELVDCKKLQEIPALPPNIQMVDITGCLSLERFPDRLKVPLLLTSQTRDQRWIDSSLCLKIHTNIDGFWEYFKNHSGNIIFPGNRIPEWFSHTKQNSKNWIPDQFDDLEPSSANMNQDCNYFKRTLSVSCCRITINGLKTLENIRGVAICVVLEPIQEIYPEKGTTLLVWTRRDVFPYIHFFSGLHVDLRGSDAHVWLNYTILDDHMNPFNLEFEVGSGHKPVFFKSCGVHLIFKNEKEGEDHPGFLHLMDGIGGSKRRRVDDDQYLESTSCPQPNRGSSTLAINFEFLGLSEQFGEGTYK</sequence>
<evidence type="ECO:0000259" key="4">
    <source>
        <dbReference type="PROSITE" id="PS50104"/>
    </source>
</evidence>
<dbReference type="PANTHER" id="PTHR11017">
    <property type="entry name" value="LEUCINE-RICH REPEAT-CONTAINING PROTEIN"/>
    <property type="match status" value="1"/>
</dbReference>
<organism evidence="5 6">
    <name type="scientific">Carya illinoinensis</name>
    <name type="common">Pecan</name>
    <dbReference type="NCBI Taxonomy" id="32201"/>
    <lineage>
        <taxon>Eukaryota</taxon>
        <taxon>Viridiplantae</taxon>
        <taxon>Streptophyta</taxon>
        <taxon>Embryophyta</taxon>
        <taxon>Tracheophyta</taxon>
        <taxon>Spermatophyta</taxon>
        <taxon>Magnoliopsida</taxon>
        <taxon>eudicotyledons</taxon>
        <taxon>Gunneridae</taxon>
        <taxon>Pentapetalae</taxon>
        <taxon>rosids</taxon>
        <taxon>fabids</taxon>
        <taxon>Fagales</taxon>
        <taxon>Juglandaceae</taxon>
        <taxon>Carya</taxon>
    </lineage>
</organism>
<dbReference type="EMBL" id="CM031839">
    <property type="protein sequence ID" value="KAG6675556.1"/>
    <property type="molecule type" value="Genomic_DNA"/>
</dbReference>
<comment type="caution">
    <text evidence="5">The sequence shown here is derived from an EMBL/GenBank/DDBJ whole genome shotgun (WGS) entry which is preliminary data.</text>
</comment>
<gene>
    <name evidence="5" type="ORF">I3842_15G109000</name>
</gene>
<dbReference type="InterPro" id="IPR058546">
    <property type="entry name" value="RPS4B/Roq1-like_LRR"/>
</dbReference>
<reference evidence="5" key="1">
    <citation type="submission" date="2021-01" db="EMBL/GenBank/DDBJ databases">
        <authorList>
            <person name="Lovell J.T."/>
            <person name="Bentley N."/>
            <person name="Bhattarai G."/>
            <person name="Jenkins J.W."/>
            <person name="Sreedasyam A."/>
            <person name="Alarcon Y."/>
            <person name="Bock C."/>
            <person name="Boston L."/>
            <person name="Carlson J."/>
            <person name="Cervantes K."/>
            <person name="Clermont K."/>
            <person name="Krom N."/>
            <person name="Kubenka K."/>
            <person name="Mamidi S."/>
            <person name="Mattison C."/>
            <person name="Monteros M."/>
            <person name="Pisani C."/>
            <person name="Plott C."/>
            <person name="Rajasekar S."/>
            <person name="Rhein H.S."/>
            <person name="Rohla C."/>
            <person name="Song M."/>
            <person name="Hilaire R.S."/>
            <person name="Shu S."/>
            <person name="Wells L."/>
            <person name="Wang X."/>
            <person name="Webber J."/>
            <person name="Heerema R.J."/>
            <person name="Klein P."/>
            <person name="Conner P."/>
            <person name="Grauke L."/>
            <person name="Grimwood J."/>
            <person name="Schmutz J."/>
            <person name="Randall J.J."/>
        </authorList>
    </citation>
    <scope>NUCLEOTIDE SEQUENCE</scope>
    <source>
        <tissue evidence="5">Leaf</tissue>
    </source>
</reference>
<dbReference type="GO" id="GO:0006952">
    <property type="term" value="P:defense response"/>
    <property type="evidence" value="ECO:0007669"/>
    <property type="project" value="InterPro"/>
</dbReference>
<dbReference type="InterPro" id="IPR002182">
    <property type="entry name" value="NB-ARC"/>
</dbReference>
<evidence type="ECO:0000313" key="6">
    <source>
        <dbReference type="Proteomes" id="UP000811246"/>
    </source>
</evidence>
<dbReference type="InterPro" id="IPR000157">
    <property type="entry name" value="TIR_dom"/>
</dbReference>
<dbReference type="AlphaFoldDB" id="A0A922AAX2"/>
<dbReference type="InterPro" id="IPR058192">
    <property type="entry name" value="WHD_ROQ1-like"/>
</dbReference>
<feature type="domain" description="TIR" evidence="4">
    <location>
        <begin position="9"/>
        <end position="174"/>
    </location>
</feature>
<keyword evidence="1" id="KW-0677">Repeat</keyword>
<evidence type="ECO:0000256" key="3">
    <source>
        <dbReference type="ARBA" id="ARBA00023027"/>
    </source>
</evidence>
<dbReference type="GO" id="GO:0043531">
    <property type="term" value="F:ADP binding"/>
    <property type="evidence" value="ECO:0007669"/>
    <property type="project" value="InterPro"/>
</dbReference>
<name>A0A922AAX2_CARIL</name>
<dbReference type="Pfam" id="PF23286">
    <property type="entry name" value="LRR_13"/>
    <property type="match status" value="1"/>
</dbReference>
<dbReference type="InterPro" id="IPR044974">
    <property type="entry name" value="Disease_R_plants"/>
</dbReference>
<protein>
    <recommendedName>
        <fullName evidence="4">TIR domain-containing protein</fullName>
    </recommendedName>
</protein>
<dbReference type="SMART" id="SM00255">
    <property type="entry name" value="TIR"/>
    <property type="match status" value="1"/>
</dbReference>
<dbReference type="GO" id="GO:0007165">
    <property type="term" value="P:signal transduction"/>
    <property type="evidence" value="ECO:0007669"/>
    <property type="project" value="InterPro"/>
</dbReference>
<proteinExistence type="predicted"/>
<dbReference type="PANTHER" id="PTHR11017:SF570">
    <property type="entry name" value="DISEASE RESISTANCE PROTEIN (TIR-NBS CLASS)-RELATED"/>
    <property type="match status" value="1"/>
</dbReference>
<dbReference type="Pfam" id="PF00931">
    <property type="entry name" value="NB-ARC"/>
    <property type="match status" value="1"/>
</dbReference>
<dbReference type="Pfam" id="PF01582">
    <property type="entry name" value="TIR"/>
    <property type="match status" value="1"/>
</dbReference>
<dbReference type="Pfam" id="PF23282">
    <property type="entry name" value="WHD_ROQ1"/>
    <property type="match status" value="1"/>
</dbReference>
<keyword evidence="2" id="KW-0611">Plant defense</keyword>
<dbReference type="PROSITE" id="PS50104">
    <property type="entry name" value="TIR"/>
    <property type="match status" value="1"/>
</dbReference>
<accession>A0A922AAX2</accession>
<dbReference type="Proteomes" id="UP000811246">
    <property type="component" value="Chromosome 15"/>
</dbReference>
<keyword evidence="3" id="KW-0520">NAD</keyword>
<evidence type="ECO:0000256" key="2">
    <source>
        <dbReference type="ARBA" id="ARBA00022821"/>
    </source>
</evidence>
<evidence type="ECO:0000256" key="1">
    <source>
        <dbReference type="ARBA" id="ARBA00022737"/>
    </source>
</evidence>